<gene>
    <name evidence="1" type="ORF">LIS021110_054</name>
    <name evidence="2" type="ORF">LIS110610_054</name>
    <name evidence="3" type="ORF">Np111211_054</name>
    <name evidence="4" type="ORF">Np450711_054</name>
    <name evidence="5" type="ORF">RW030110_054</name>
    <name evidence="6" type="ORF">Sn110110_054</name>
    <name evidence="7" type="ORF">Sn180910_054</name>
    <name evidence="8" type="ORF">Sn230910_054</name>
    <name evidence="9" type="ORF">W1230910_054</name>
</gene>
<dbReference type="EMBL" id="KX349303">
    <property type="protein sequence ID" value="AOO14248.1"/>
    <property type="molecule type" value="Genomic_DNA"/>
</dbReference>
<evidence type="ECO:0000313" key="9">
    <source>
        <dbReference type="EMBL" id="AOO14900.1"/>
    </source>
</evidence>
<dbReference type="Proteomes" id="UP000223711">
    <property type="component" value="Segment"/>
</dbReference>
<protein>
    <submittedName>
        <fullName evidence="6">Uncharacterized protein</fullName>
    </submittedName>
</protein>
<reference evidence="10 11" key="1">
    <citation type="journal article" date="2016" name="Environ. Microbiol.">
        <title>Genomic diversification of marine cyanophages into stable ecotypes.</title>
        <authorList>
            <person name="Marston M.F."/>
            <person name="Martiny J.B."/>
        </authorList>
    </citation>
    <scope>NUCLEOTIDE SEQUENCE [LARGE SCALE GENOMIC DNA]</scope>
    <source>
        <strain evidence="1">LIS_02_1110</strain>
        <strain evidence="2">LIS_22_0610</strain>
        <strain evidence="3">Np_11_1211</strain>
        <strain evidence="4">Np_45_0711</strain>
        <strain evidence="5">RW_03_0110</strain>
        <strain evidence="6">Sn_11_0110</strain>
        <strain evidence="7">Sn_18_0910</strain>
        <strain evidence="8">Sn_23_0910</strain>
        <strain evidence="9">W1_23_0910</strain>
    </source>
</reference>
<evidence type="ECO:0000313" key="7">
    <source>
        <dbReference type="EMBL" id="AOO14468.1"/>
    </source>
</evidence>
<sequence length="100" mass="11523">MTIPILLSESIPREIAHILDSLQIGSPARYNGTLGTIQYVSDDYIGVCCDEFCMLITFDDWDNLEIDDTHFYWKNNPKHKFPPLQHDHPGNEMLPAMDSR</sequence>
<evidence type="ECO:0000313" key="12">
    <source>
        <dbReference type="Proteomes" id="UP000223711"/>
    </source>
</evidence>
<accession>A0A1D7SKK9</accession>
<dbReference type="EMBL" id="KX349299">
    <property type="protein sequence ID" value="AOO13384.1"/>
    <property type="molecule type" value="Genomic_DNA"/>
</dbReference>
<dbReference type="Proteomes" id="UP000224257">
    <property type="component" value="Segment"/>
</dbReference>
<evidence type="ECO:0000313" key="8">
    <source>
        <dbReference type="EMBL" id="AOO14684.1"/>
    </source>
</evidence>
<evidence type="ECO:0000313" key="2">
    <source>
        <dbReference type="EMBL" id="AOO13384.1"/>
    </source>
</evidence>
<evidence type="ECO:0000313" key="4">
    <source>
        <dbReference type="EMBL" id="AOO13816.1"/>
    </source>
</evidence>
<dbReference type="Proteomes" id="UP000223288">
    <property type="component" value="Segment"/>
</dbReference>
<dbReference type="EMBL" id="KX349302">
    <property type="protein sequence ID" value="AOO14032.1"/>
    <property type="molecule type" value="Genomic_DNA"/>
</dbReference>
<dbReference type="Proteomes" id="UP000226173">
    <property type="component" value="Segment"/>
</dbReference>
<dbReference type="Proteomes" id="UP000223576">
    <property type="component" value="Segment"/>
</dbReference>
<evidence type="ECO:0000313" key="10">
    <source>
        <dbReference type="Proteomes" id="UP000223288"/>
    </source>
</evidence>
<evidence type="ECO:0000313" key="6">
    <source>
        <dbReference type="EMBL" id="AOO14248.1"/>
    </source>
</evidence>
<evidence type="ECO:0000313" key="5">
    <source>
        <dbReference type="EMBL" id="AOO14032.1"/>
    </source>
</evidence>
<dbReference type="EMBL" id="KX349305">
    <property type="protein sequence ID" value="AOO14684.1"/>
    <property type="molecule type" value="Genomic_DNA"/>
</dbReference>
<dbReference type="Proteomes" id="UP000225808">
    <property type="component" value="Segment"/>
</dbReference>
<dbReference type="Proteomes" id="UP000223981">
    <property type="component" value="Segment"/>
</dbReference>
<proteinExistence type="predicted"/>
<evidence type="ECO:0000313" key="1">
    <source>
        <dbReference type="EMBL" id="AOO13168.1"/>
    </source>
</evidence>
<dbReference type="Proteomes" id="UP000224953">
    <property type="component" value="Genome"/>
</dbReference>
<dbReference type="EMBL" id="KX349306">
    <property type="protein sequence ID" value="AOO14900.1"/>
    <property type="molecule type" value="Genomic_DNA"/>
</dbReference>
<organism evidence="6 12">
    <name type="scientific">Cyanophage S-RIM14</name>
    <dbReference type="NCBI Taxonomy" id="1278423"/>
    <lineage>
        <taxon>Viruses</taxon>
        <taxon>Duplodnaviria</taxon>
        <taxon>Heunggongvirae</taxon>
        <taxon>Uroviricota</taxon>
        <taxon>Caudoviricetes</taxon>
        <taxon>Pantevenvirales</taxon>
        <taxon>Kyanoviridae</taxon>
        <taxon>Ahtivirus</taxon>
        <taxon>Ahtivirus sagseatwo</taxon>
    </lineage>
</organism>
<dbReference type="Proteomes" id="UP000225271">
    <property type="component" value="Segment"/>
</dbReference>
<evidence type="ECO:0000313" key="3">
    <source>
        <dbReference type="EMBL" id="AOO13600.1"/>
    </source>
</evidence>
<name>A0A1D7SKK9_9CAUD</name>
<evidence type="ECO:0000313" key="11">
    <source>
        <dbReference type="Proteomes" id="UP000223576"/>
    </source>
</evidence>
<dbReference type="EMBL" id="KX349298">
    <property type="protein sequence ID" value="AOO13168.1"/>
    <property type="molecule type" value="Genomic_DNA"/>
</dbReference>
<dbReference type="EMBL" id="KX349304">
    <property type="protein sequence ID" value="AOO14468.1"/>
    <property type="molecule type" value="Genomic_DNA"/>
</dbReference>
<dbReference type="EMBL" id="KX349301">
    <property type="protein sequence ID" value="AOO13816.1"/>
    <property type="molecule type" value="Genomic_DNA"/>
</dbReference>
<dbReference type="EMBL" id="KX349300">
    <property type="protein sequence ID" value="AOO13600.1"/>
    <property type="molecule type" value="Genomic_DNA"/>
</dbReference>